<dbReference type="GeneID" id="17283378"/>
<dbReference type="Proteomes" id="UP000013827">
    <property type="component" value="Unassembled WGS sequence"/>
</dbReference>
<organism evidence="1 2">
    <name type="scientific">Emiliania huxleyi (strain CCMP1516)</name>
    <dbReference type="NCBI Taxonomy" id="280463"/>
    <lineage>
        <taxon>Eukaryota</taxon>
        <taxon>Haptista</taxon>
        <taxon>Haptophyta</taxon>
        <taxon>Prymnesiophyceae</taxon>
        <taxon>Isochrysidales</taxon>
        <taxon>Noelaerhabdaceae</taxon>
        <taxon>Emiliania</taxon>
    </lineage>
</organism>
<proteinExistence type="predicted"/>
<dbReference type="PaxDb" id="2903-EOD38108"/>
<dbReference type="RefSeq" id="XP_005790537.1">
    <property type="nucleotide sequence ID" value="XM_005790480.1"/>
</dbReference>
<reference evidence="2" key="1">
    <citation type="journal article" date="2013" name="Nature">
        <title>Pan genome of the phytoplankton Emiliania underpins its global distribution.</title>
        <authorList>
            <person name="Read B.A."/>
            <person name="Kegel J."/>
            <person name="Klute M.J."/>
            <person name="Kuo A."/>
            <person name="Lefebvre S.C."/>
            <person name="Maumus F."/>
            <person name="Mayer C."/>
            <person name="Miller J."/>
            <person name="Monier A."/>
            <person name="Salamov A."/>
            <person name="Young J."/>
            <person name="Aguilar M."/>
            <person name="Claverie J.M."/>
            <person name="Frickenhaus S."/>
            <person name="Gonzalez K."/>
            <person name="Herman E.K."/>
            <person name="Lin Y.C."/>
            <person name="Napier J."/>
            <person name="Ogata H."/>
            <person name="Sarno A.F."/>
            <person name="Shmutz J."/>
            <person name="Schroeder D."/>
            <person name="de Vargas C."/>
            <person name="Verret F."/>
            <person name="von Dassow P."/>
            <person name="Valentin K."/>
            <person name="Van de Peer Y."/>
            <person name="Wheeler G."/>
            <person name="Dacks J.B."/>
            <person name="Delwiche C.F."/>
            <person name="Dyhrman S.T."/>
            <person name="Glockner G."/>
            <person name="John U."/>
            <person name="Richards T."/>
            <person name="Worden A.Z."/>
            <person name="Zhang X."/>
            <person name="Grigoriev I.V."/>
            <person name="Allen A.E."/>
            <person name="Bidle K."/>
            <person name="Borodovsky M."/>
            <person name="Bowler C."/>
            <person name="Brownlee C."/>
            <person name="Cock J.M."/>
            <person name="Elias M."/>
            <person name="Gladyshev V.N."/>
            <person name="Groth M."/>
            <person name="Guda C."/>
            <person name="Hadaegh A."/>
            <person name="Iglesias-Rodriguez M.D."/>
            <person name="Jenkins J."/>
            <person name="Jones B.M."/>
            <person name="Lawson T."/>
            <person name="Leese F."/>
            <person name="Lindquist E."/>
            <person name="Lobanov A."/>
            <person name="Lomsadze A."/>
            <person name="Malik S.B."/>
            <person name="Marsh M.E."/>
            <person name="Mackinder L."/>
            <person name="Mock T."/>
            <person name="Mueller-Roeber B."/>
            <person name="Pagarete A."/>
            <person name="Parker M."/>
            <person name="Probert I."/>
            <person name="Quesneville H."/>
            <person name="Raines C."/>
            <person name="Rensing S.A."/>
            <person name="Riano-Pachon D.M."/>
            <person name="Richier S."/>
            <person name="Rokitta S."/>
            <person name="Shiraiwa Y."/>
            <person name="Soanes D.M."/>
            <person name="van der Giezen M."/>
            <person name="Wahlund T.M."/>
            <person name="Williams B."/>
            <person name="Wilson W."/>
            <person name="Wolfe G."/>
            <person name="Wurch L.L."/>
        </authorList>
    </citation>
    <scope>NUCLEOTIDE SEQUENCE</scope>
</reference>
<dbReference type="EnsemblProtists" id="EOD38108">
    <property type="protein sequence ID" value="EOD38108"/>
    <property type="gene ID" value="EMIHUDRAFT_433582"/>
</dbReference>
<evidence type="ECO:0000313" key="1">
    <source>
        <dbReference type="EnsemblProtists" id="EOD38108"/>
    </source>
</evidence>
<evidence type="ECO:0008006" key="3">
    <source>
        <dbReference type="Google" id="ProtNLM"/>
    </source>
</evidence>
<dbReference type="eggNOG" id="ENOG502T10S">
    <property type="taxonomic scope" value="Eukaryota"/>
</dbReference>
<protein>
    <recommendedName>
        <fullName evidence="3">Nucleotide-diphospho-sugar transferase domain-containing protein</fullName>
    </recommendedName>
</protein>
<sequence>MATVGPNERHFPSLPTFLHSSYYSLGKLSSAPAASHDVSGEAALAAAVHERSFKGELIVFSFNFCAIPEAINAALMLRQAGFAHFMPLSDGRATCEAMRQQLARADAEAHASTPCYFASAPNSLGGWASWGGGAGCVSAEQVSPARPCAVEQLWYVRYAVAARLLRQVGGLLFLDTDFALLRDPYTQLKAPPLSRASLVLMPDLRGSATPVNAGLWYAQGAGAPSSAARWVVEQVARRTEAVIRLPTPRKQLPPYDQAMLNDALASASRGVSTASYMCIHPRVAASSLCASGGGRPRPQLPWLREDGVRWLRLSVPTARNTSVEEGGGAAAQAPLGERAALAPPSLFPTGWEAQRSGALSPLRSDAPALVHLLGVRCRWCGSSLDLDASAKFEWAALSGYFAAAALRPSSVSRGSPELYGRRCPARHHALRWEAGPLLRASPRDVQAAERSDDGGAAARVLIRALVSLAVATGRQAVLPSFRCSAPWIESARWPAAVRTPTGRCAPCNVEVTCRPHALPESLAGGAAGGTGGDGGAVVDVRALADGGRLLDTLSALTGPAAVVAANLTTAQIAATADGLDAPLLVGHPRLARAVASNLRGVSGAPGRAGQAYFRAADEVDAAERVARWRKEVAQRGSGGRSPLSLRLGAVCSDLLCSDEACHAAALRKCNEASQHAGKAQWTGEVVDRQRAARCREWLNALPKAQRPVCDGVLGECIVPDPPP</sequence>
<dbReference type="KEGG" id="ehx:EMIHUDRAFT_433582"/>
<reference evidence="1" key="2">
    <citation type="submission" date="2024-10" db="UniProtKB">
        <authorList>
            <consortium name="EnsemblProtists"/>
        </authorList>
    </citation>
    <scope>IDENTIFICATION</scope>
</reference>
<name>A0A0D3KQS3_EMIH1</name>
<evidence type="ECO:0000313" key="2">
    <source>
        <dbReference type="Proteomes" id="UP000013827"/>
    </source>
</evidence>
<accession>A0A0D3KQS3</accession>
<dbReference type="HOGENOM" id="CLU_382845_0_0_1"/>
<dbReference type="AlphaFoldDB" id="A0A0D3KQS3"/>
<keyword evidence="2" id="KW-1185">Reference proteome</keyword>